<comment type="similarity">
    <text evidence="2">Belongs to the MSOX/MTOX family.</text>
</comment>
<keyword evidence="5" id="KW-0560">Oxidoreductase</keyword>
<dbReference type="PANTHER" id="PTHR10961">
    <property type="entry name" value="PEROXISOMAL SARCOSINE OXIDASE"/>
    <property type="match status" value="1"/>
</dbReference>
<name>A0AAJ0DLF4_9PEZI</name>
<dbReference type="GO" id="GO:0051698">
    <property type="term" value="F:saccharopine oxidase activity"/>
    <property type="evidence" value="ECO:0007669"/>
    <property type="project" value="TreeGrafter"/>
</dbReference>
<evidence type="ECO:0000313" key="7">
    <source>
        <dbReference type="EMBL" id="KAK3052144.1"/>
    </source>
</evidence>
<dbReference type="GO" id="GO:0008115">
    <property type="term" value="F:sarcosine oxidase activity"/>
    <property type="evidence" value="ECO:0007669"/>
    <property type="project" value="TreeGrafter"/>
</dbReference>
<reference evidence="7" key="1">
    <citation type="submission" date="2023-04" db="EMBL/GenBank/DDBJ databases">
        <title>Black Yeasts Isolated from many extreme environments.</title>
        <authorList>
            <person name="Coleine C."/>
            <person name="Stajich J.E."/>
            <person name="Selbmann L."/>
        </authorList>
    </citation>
    <scope>NUCLEOTIDE SEQUENCE</scope>
    <source>
        <strain evidence="7">CCFEE 5312</strain>
    </source>
</reference>
<dbReference type="Gene3D" id="3.50.50.60">
    <property type="entry name" value="FAD/NAD(P)-binding domain"/>
    <property type="match status" value="1"/>
</dbReference>
<dbReference type="EMBL" id="JAWDJX010000022">
    <property type="protein sequence ID" value="KAK3052144.1"/>
    <property type="molecule type" value="Genomic_DNA"/>
</dbReference>
<dbReference type="InterPro" id="IPR006076">
    <property type="entry name" value="FAD-dep_OxRdtase"/>
</dbReference>
<dbReference type="PANTHER" id="PTHR10961:SF37">
    <property type="entry name" value="FAD DEPENDENT OXIDOREDUCTASE DOMAIN-CONTAINING PROTEIN"/>
    <property type="match status" value="1"/>
</dbReference>
<evidence type="ECO:0000256" key="5">
    <source>
        <dbReference type="ARBA" id="ARBA00023002"/>
    </source>
</evidence>
<dbReference type="InterPro" id="IPR045170">
    <property type="entry name" value="MTOX"/>
</dbReference>
<accession>A0AAJ0DLF4</accession>
<protein>
    <recommendedName>
        <fullName evidence="6">FAD dependent oxidoreductase domain-containing protein</fullName>
    </recommendedName>
</protein>
<dbReference type="Pfam" id="PF01266">
    <property type="entry name" value="DAO"/>
    <property type="match status" value="1"/>
</dbReference>
<proteinExistence type="inferred from homology"/>
<dbReference type="Gene3D" id="3.30.9.10">
    <property type="entry name" value="D-Amino Acid Oxidase, subunit A, domain 2"/>
    <property type="match status" value="1"/>
</dbReference>
<evidence type="ECO:0000256" key="1">
    <source>
        <dbReference type="ARBA" id="ARBA00001974"/>
    </source>
</evidence>
<evidence type="ECO:0000256" key="3">
    <source>
        <dbReference type="ARBA" id="ARBA00022630"/>
    </source>
</evidence>
<gene>
    <name evidence="7" type="ORF">LTR09_006736</name>
</gene>
<dbReference type="Proteomes" id="UP001271007">
    <property type="component" value="Unassembled WGS sequence"/>
</dbReference>
<sequence>MSDQDTEPSVLIVGTGIFGTSTAYHLAKSYANPSRITVIDRTPSPPEPAASTDINKIIRADYSSPFYCDLAHEALHAWATWPELKPFYHQTGWINLGEKGSDLPERIRKVFRDRGHDPTKDVPLEDVEKNWNGIMKGTDLKGFQDAYWNPEAGWCDASAGTASMMEAAQKYGVNYVTGCVAELCLSDGRVRCVRTTSGEECGADMIVLATGAWTSSILSPIEDQLGIAEEDRVERQAQAAGVAVAHYKMSAAEMDQLSEMPVVVYGEEGEVIPPPASNRLLKYTNSNTFTNTITTESGHRISVPPTRDQHVVSERLKRETRAAMSSRVMPTFTHGKEEEYWRLCWDAFTPTQNWLLSRHPSSSLSNLYLAIGGSFHSYKFLPISGKYMANVLSGKGNGAEKDEAWQWKKGNDGRRGAHEKTKPHRELCDLEHDVATSPANL</sequence>
<evidence type="ECO:0000256" key="2">
    <source>
        <dbReference type="ARBA" id="ARBA00010989"/>
    </source>
</evidence>
<keyword evidence="4" id="KW-0274">FAD</keyword>
<dbReference type="GO" id="GO:0050660">
    <property type="term" value="F:flavin adenine dinucleotide binding"/>
    <property type="evidence" value="ECO:0007669"/>
    <property type="project" value="InterPro"/>
</dbReference>
<comment type="cofactor">
    <cofactor evidence="1">
        <name>FAD</name>
        <dbReference type="ChEBI" id="CHEBI:57692"/>
    </cofactor>
</comment>
<feature type="domain" description="FAD dependent oxidoreductase" evidence="6">
    <location>
        <begin position="10"/>
        <end position="390"/>
    </location>
</feature>
<organism evidence="7 8">
    <name type="scientific">Extremus antarcticus</name>
    <dbReference type="NCBI Taxonomy" id="702011"/>
    <lineage>
        <taxon>Eukaryota</taxon>
        <taxon>Fungi</taxon>
        <taxon>Dikarya</taxon>
        <taxon>Ascomycota</taxon>
        <taxon>Pezizomycotina</taxon>
        <taxon>Dothideomycetes</taxon>
        <taxon>Dothideomycetidae</taxon>
        <taxon>Mycosphaerellales</taxon>
        <taxon>Extremaceae</taxon>
        <taxon>Extremus</taxon>
    </lineage>
</organism>
<evidence type="ECO:0000256" key="4">
    <source>
        <dbReference type="ARBA" id="ARBA00022827"/>
    </source>
</evidence>
<keyword evidence="8" id="KW-1185">Reference proteome</keyword>
<evidence type="ECO:0000259" key="6">
    <source>
        <dbReference type="Pfam" id="PF01266"/>
    </source>
</evidence>
<evidence type="ECO:0000313" key="8">
    <source>
        <dbReference type="Proteomes" id="UP001271007"/>
    </source>
</evidence>
<dbReference type="SUPFAM" id="SSF51905">
    <property type="entry name" value="FAD/NAD(P)-binding domain"/>
    <property type="match status" value="1"/>
</dbReference>
<keyword evidence="3" id="KW-0285">Flavoprotein</keyword>
<dbReference type="InterPro" id="IPR036188">
    <property type="entry name" value="FAD/NAD-bd_sf"/>
</dbReference>
<dbReference type="AlphaFoldDB" id="A0AAJ0DLF4"/>
<comment type="caution">
    <text evidence="7">The sequence shown here is derived from an EMBL/GenBank/DDBJ whole genome shotgun (WGS) entry which is preliminary data.</text>
</comment>